<organism evidence="4">
    <name type="scientific">Dissoconium aciculare CBS 342.82</name>
    <dbReference type="NCBI Taxonomy" id="1314786"/>
    <lineage>
        <taxon>Eukaryota</taxon>
        <taxon>Fungi</taxon>
        <taxon>Dikarya</taxon>
        <taxon>Ascomycota</taxon>
        <taxon>Pezizomycotina</taxon>
        <taxon>Dothideomycetes</taxon>
        <taxon>Dothideomycetidae</taxon>
        <taxon>Mycosphaerellales</taxon>
        <taxon>Dissoconiaceae</taxon>
        <taxon>Dissoconium</taxon>
    </lineage>
</organism>
<keyword evidence="2" id="KW-0812">Transmembrane</keyword>
<dbReference type="GeneID" id="54363508"/>
<evidence type="ECO:0000313" key="4">
    <source>
        <dbReference type="RefSeq" id="XP_033456629.1"/>
    </source>
</evidence>
<dbReference type="Proteomes" id="UP000504637">
    <property type="component" value="Unplaced"/>
</dbReference>
<evidence type="ECO:0000256" key="1">
    <source>
        <dbReference type="SAM" id="MobiDB-lite"/>
    </source>
</evidence>
<reference evidence="4" key="1">
    <citation type="submission" date="2020-01" db="EMBL/GenBank/DDBJ databases">
        <authorList>
            <consortium name="DOE Joint Genome Institute"/>
            <person name="Haridas S."/>
            <person name="Albert R."/>
            <person name="Binder M."/>
            <person name="Bloem J."/>
            <person name="Labutti K."/>
            <person name="Salamov A."/>
            <person name="Andreopoulos B."/>
            <person name="Baker S.E."/>
            <person name="Barry K."/>
            <person name="Bills G."/>
            <person name="Bluhm B.H."/>
            <person name="Cannon C."/>
            <person name="Castanera R."/>
            <person name="Culley D.E."/>
            <person name="Daum C."/>
            <person name="Ezra D."/>
            <person name="Gonzalez J.B."/>
            <person name="Henrissat B."/>
            <person name="Kuo A."/>
            <person name="Liang C."/>
            <person name="Lipzen A."/>
            <person name="Lutzoni F."/>
            <person name="Magnuson J."/>
            <person name="Mondo S."/>
            <person name="Nolan M."/>
            <person name="Ohm R."/>
            <person name="Pangilinan J."/>
            <person name="Park H.-J."/>
            <person name="Ramirez L."/>
            <person name="Alfaro M."/>
            <person name="Sun H."/>
            <person name="Tritt A."/>
            <person name="Yoshinaga Y."/>
            <person name="Zwiers L.-H."/>
            <person name="Turgeon B.G."/>
            <person name="Goodwin S.B."/>
            <person name="Spatafora J.W."/>
            <person name="Crous P.W."/>
            <person name="Grigoriev I.V."/>
        </authorList>
    </citation>
    <scope>NUCLEOTIDE SEQUENCE</scope>
    <source>
        <strain evidence="4">CBS 342.82</strain>
    </source>
</reference>
<reference evidence="4" key="3">
    <citation type="submission" date="2025-08" db="UniProtKB">
        <authorList>
            <consortium name="RefSeq"/>
        </authorList>
    </citation>
    <scope>IDENTIFICATION</scope>
    <source>
        <strain evidence="4">CBS 342.82</strain>
    </source>
</reference>
<evidence type="ECO:0000313" key="3">
    <source>
        <dbReference type="Proteomes" id="UP000504637"/>
    </source>
</evidence>
<gene>
    <name evidence="4" type="ORF">K489DRAFT_383838</name>
</gene>
<feature type="region of interest" description="Disordered" evidence="1">
    <location>
        <begin position="63"/>
        <end position="106"/>
    </location>
</feature>
<proteinExistence type="predicted"/>
<keyword evidence="2" id="KW-1133">Transmembrane helix</keyword>
<dbReference type="AlphaFoldDB" id="A0A6J3LVA1"/>
<feature type="compositionally biased region" description="Basic and acidic residues" evidence="1">
    <location>
        <begin position="63"/>
        <end position="96"/>
    </location>
</feature>
<name>A0A6J3LVA1_9PEZI</name>
<sequence>MTRTLKSHTRLFSTVAAYRLDLANATAGSEMRSLTGKSRYGSLPLPCLAYDYPSHSLSRARAAARDRMAVRNGHDGSDDDDHRREGDAIGRCKETPGHGTRRQRAHPHRPIFCPPNLFVSLSHFALYLYLALWQDLVIFARMS</sequence>
<keyword evidence="3" id="KW-1185">Reference proteome</keyword>
<accession>A0A6J3LVA1</accession>
<reference evidence="4" key="2">
    <citation type="submission" date="2020-04" db="EMBL/GenBank/DDBJ databases">
        <authorList>
            <consortium name="NCBI Genome Project"/>
        </authorList>
    </citation>
    <scope>NUCLEOTIDE SEQUENCE</scope>
    <source>
        <strain evidence="4">CBS 342.82</strain>
    </source>
</reference>
<keyword evidence="2" id="KW-0472">Membrane</keyword>
<evidence type="ECO:0000256" key="2">
    <source>
        <dbReference type="SAM" id="Phobius"/>
    </source>
</evidence>
<feature type="transmembrane region" description="Helical" evidence="2">
    <location>
        <begin position="111"/>
        <end position="133"/>
    </location>
</feature>
<protein>
    <submittedName>
        <fullName evidence="4">Uncharacterized protein</fullName>
    </submittedName>
</protein>
<dbReference type="RefSeq" id="XP_033456629.1">
    <property type="nucleotide sequence ID" value="XM_033605708.1"/>
</dbReference>